<dbReference type="GO" id="GO:0008757">
    <property type="term" value="F:S-adenosylmethionine-dependent methyltransferase activity"/>
    <property type="evidence" value="ECO:0007669"/>
    <property type="project" value="InterPro"/>
</dbReference>
<protein>
    <recommendedName>
        <fullName evidence="1">Methyltransferase type 11 domain-containing protein</fullName>
    </recommendedName>
</protein>
<dbReference type="OrthoDB" id="3647at2759"/>
<accession>A0A9Q1BVH3</accession>
<dbReference type="Gene3D" id="3.40.50.150">
    <property type="entry name" value="Vaccinia Virus protein VP39"/>
    <property type="match status" value="1"/>
</dbReference>
<name>A0A9Q1BVH3_HOLLE</name>
<feature type="domain" description="Methyltransferase type 11" evidence="1">
    <location>
        <begin position="45"/>
        <end position="126"/>
    </location>
</feature>
<evidence type="ECO:0000313" key="3">
    <source>
        <dbReference type="Proteomes" id="UP001152320"/>
    </source>
</evidence>
<organism evidence="2 3">
    <name type="scientific">Holothuria leucospilota</name>
    <name type="common">Black long sea cucumber</name>
    <name type="synonym">Mertensiothuria leucospilota</name>
    <dbReference type="NCBI Taxonomy" id="206669"/>
    <lineage>
        <taxon>Eukaryota</taxon>
        <taxon>Metazoa</taxon>
        <taxon>Echinodermata</taxon>
        <taxon>Eleutherozoa</taxon>
        <taxon>Echinozoa</taxon>
        <taxon>Holothuroidea</taxon>
        <taxon>Aspidochirotacea</taxon>
        <taxon>Aspidochirotida</taxon>
        <taxon>Holothuriidae</taxon>
        <taxon>Holothuria</taxon>
    </lineage>
</organism>
<sequence>MEGKGINRESGATEIFRFIKENHDCPGKNDIRDLYDTITPSYDKLYKSGYKDVIGVDVSPKSLDIAEQKGVYKKLICDEILPKGMPFKTDEFDVVICSGSIAPGHISPECFSEWTRIVKPGGFVVIVLRRCYVELQKDREYLHSAKLGESFQAEIRNLEKSKRWEVVLRQTFPGYIYEDGLLNDGIAVACRVLNHS</sequence>
<dbReference type="InterPro" id="IPR013216">
    <property type="entry name" value="Methyltransf_11"/>
</dbReference>
<dbReference type="AlphaFoldDB" id="A0A9Q1BVH3"/>
<dbReference type="InterPro" id="IPR029063">
    <property type="entry name" value="SAM-dependent_MTases_sf"/>
</dbReference>
<gene>
    <name evidence="2" type="ORF">HOLleu_23762</name>
</gene>
<dbReference type="EMBL" id="JAIZAY010000011">
    <property type="protein sequence ID" value="KAJ8033502.1"/>
    <property type="molecule type" value="Genomic_DNA"/>
</dbReference>
<evidence type="ECO:0000313" key="2">
    <source>
        <dbReference type="EMBL" id="KAJ8033502.1"/>
    </source>
</evidence>
<proteinExistence type="predicted"/>
<comment type="caution">
    <text evidence="2">The sequence shown here is derived from an EMBL/GenBank/DDBJ whole genome shotgun (WGS) entry which is preliminary data.</text>
</comment>
<evidence type="ECO:0000259" key="1">
    <source>
        <dbReference type="Pfam" id="PF08241"/>
    </source>
</evidence>
<keyword evidence="3" id="KW-1185">Reference proteome</keyword>
<dbReference type="SUPFAM" id="SSF53335">
    <property type="entry name" value="S-adenosyl-L-methionine-dependent methyltransferases"/>
    <property type="match status" value="1"/>
</dbReference>
<dbReference type="Proteomes" id="UP001152320">
    <property type="component" value="Chromosome 11"/>
</dbReference>
<dbReference type="Pfam" id="PF08241">
    <property type="entry name" value="Methyltransf_11"/>
    <property type="match status" value="1"/>
</dbReference>
<dbReference type="CDD" id="cd02440">
    <property type="entry name" value="AdoMet_MTases"/>
    <property type="match status" value="1"/>
</dbReference>
<reference evidence="2" key="1">
    <citation type="submission" date="2021-10" db="EMBL/GenBank/DDBJ databases">
        <title>Tropical sea cucumber genome reveals ecological adaptation and Cuvierian tubules defense mechanism.</title>
        <authorList>
            <person name="Chen T."/>
        </authorList>
    </citation>
    <scope>NUCLEOTIDE SEQUENCE</scope>
    <source>
        <strain evidence="2">Nanhai2018</strain>
        <tissue evidence="2">Muscle</tissue>
    </source>
</reference>